<dbReference type="GO" id="GO:0003676">
    <property type="term" value="F:nucleic acid binding"/>
    <property type="evidence" value="ECO:0007669"/>
    <property type="project" value="InterPro"/>
</dbReference>
<dbReference type="InParanoid" id="A0A7M7NX28"/>
<dbReference type="GO" id="GO:0015074">
    <property type="term" value="P:DNA integration"/>
    <property type="evidence" value="ECO:0007669"/>
    <property type="project" value="InterPro"/>
</dbReference>
<dbReference type="OrthoDB" id="10066543at2759"/>
<dbReference type="RefSeq" id="XP_030841811.1">
    <property type="nucleotide sequence ID" value="XM_030985951.1"/>
</dbReference>
<dbReference type="EnsemblMetazoa" id="XM_030985951">
    <property type="protein sequence ID" value="XP_030841811"/>
    <property type="gene ID" value="LOC115924133"/>
</dbReference>
<dbReference type="PROSITE" id="PS50994">
    <property type="entry name" value="INTEGRASE"/>
    <property type="match status" value="1"/>
</dbReference>
<dbReference type="PANTHER" id="PTHR47331">
    <property type="entry name" value="PHD-TYPE DOMAIN-CONTAINING PROTEIN"/>
    <property type="match status" value="1"/>
</dbReference>
<dbReference type="GeneID" id="115924133"/>
<dbReference type="KEGG" id="spu:115924133"/>
<dbReference type="AlphaFoldDB" id="A0A7M7NX28"/>
<dbReference type="OMA" id="CINAMRR"/>
<dbReference type="Proteomes" id="UP000007110">
    <property type="component" value="Unassembled WGS sequence"/>
</dbReference>
<dbReference type="InterPro" id="IPR001584">
    <property type="entry name" value="Integrase_cat-core"/>
</dbReference>
<dbReference type="Pfam" id="PF18701">
    <property type="entry name" value="DUF5641"/>
    <property type="match status" value="1"/>
</dbReference>
<dbReference type="InterPro" id="IPR041588">
    <property type="entry name" value="Integrase_H2C2"/>
</dbReference>
<dbReference type="PANTHER" id="PTHR47331:SF1">
    <property type="entry name" value="GAG-LIKE PROTEIN"/>
    <property type="match status" value="1"/>
</dbReference>
<reference evidence="2" key="2">
    <citation type="submission" date="2021-01" db="UniProtKB">
        <authorList>
            <consortium name="EnsemblMetazoa"/>
        </authorList>
    </citation>
    <scope>IDENTIFICATION</scope>
</reference>
<keyword evidence="3" id="KW-1185">Reference proteome</keyword>
<feature type="domain" description="Integrase catalytic" evidence="1">
    <location>
        <begin position="86"/>
        <end position="277"/>
    </location>
</feature>
<dbReference type="InterPro" id="IPR012337">
    <property type="entry name" value="RNaseH-like_sf"/>
</dbReference>
<protein>
    <recommendedName>
        <fullName evidence="1">Integrase catalytic domain-containing protein</fullName>
    </recommendedName>
</protein>
<dbReference type="Gene3D" id="3.30.420.10">
    <property type="entry name" value="Ribonuclease H-like superfamily/Ribonuclease H"/>
    <property type="match status" value="1"/>
</dbReference>
<dbReference type="Gene3D" id="1.10.340.70">
    <property type="match status" value="1"/>
</dbReference>
<sequence length="392" mass="45106">MTEENAKQQIILTNSHHVSTLLIRHVHRKVGHQGHNHVLAELRQKYWIVGAGVLIKAVIRKCIVCRKYQAKTSTQKMADLPSCRIEACEPPFTHTGMDYFGPFEIKHGRSVKKRYGVVFTCMSCRAVHIEVAGSLDTSSCINAMRRFVSRRGPVKALYSDNGTNFVGACSELKQALKEWRKEEIMHFTAVPGIQWNFNPPAASHYGGVWERQIRTIRKILHAVLHEQHLKSSQSDEQLQTLMCEIEAIINSRPLTRASEDPNDLNIITPNHLLQFKTTSSPPPGRFTDKDLYSSKRWRQMQYLADIFWKRWVREYLPALQQRQKWLQPQRSLKVGDIVLIADQNAPRCSWPMARVEDVYPDSRGLVRSARLKTKMTTLTRPVTKMCLLLEAE</sequence>
<evidence type="ECO:0000313" key="3">
    <source>
        <dbReference type="Proteomes" id="UP000007110"/>
    </source>
</evidence>
<dbReference type="InterPro" id="IPR036397">
    <property type="entry name" value="RNaseH_sf"/>
</dbReference>
<accession>A0A7M7NX28</accession>
<evidence type="ECO:0000313" key="2">
    <source>
        <dbReference type="EnsemblMetazoa" id="XP_030841811"/>
    </source>
</evidence>
<name>A0A7M7NX28_STRPU</name>
<dbReference type="InterPro" id="IPR040676">
    <property type="entry name" value="DUF5641"/>
</dbReference>
<proteinExistence type="predicted"/>
<organism evidence="2 3">
    <name type="scientific">Strongylocentrotus purpuratus</name>
    <name type="common">Purple sea urchin</name>
    <dbReference type="NCBI Taxonomy" id="7668"/>
    <lineage>
        <taxon>Eukaryota</taxon>
        <taxon>Metazoa</taxon>
        <taxon>Echinodermata</taxon>
        <taxon>Eleutherozoa</taxon>
        <taxon>Echinozoa</taxon>
        <taxon>Echinoidea</taxon>
        <taxon>Euechinoidea</taxon>
        <taxon>Echinacea</taxon>
        <taxon>Camarodonta</taxon>
        <taxon>Echinidea</taxon>
        <taxon>Strongylocentrotidae</taxon>
        <taxon>Strongylocentrotus</taxon>
    </lineage>
</organism>
<dbReference type="Pfam" id="PF17921">
    <property type="entry name" value="Integrase_H2C2"/>
    <property type="match status" value="1"/>
</dbReference>
<dbReference type="SUPFAM" id="SSF53098">
    <property type="entry name" value="Ribonuclease H-like"/>
    <property type="match status" value="1"/>
</dbReference>
<reference evidence="3" key="1">
    <citation type="submission" date="2015-02" db="EMBL/GenBank/DDBJ databases">
        <title>Genome sequencing for Strongylocentrotus purpuratus.</title>
        <authorList>
            <person name="Murali S."/>
            <person name="Liu Y."/>
            <person name="Vee V."/>
            <person name="English A."/>
            <person name="Wang M."/>
            <person name="Skinner E."/>
            <person name="Han Y."/>
            <person name="Muzny D.M."/>
            <person name="Worley K.C."/>
            <person name="Gibbs R.A."/>
        </authorList>
    </citation>
    <scope>NUCLEOTIDE SEQUENCE</scope>
</reference>
<evidence type="ECO:0000259" key="1">
    <source>
        <dbReference type="PROSITE" id="PS50994"/>
    </source>
</evidence>